<dbReference type="Proteomes" id="UP000664632">
    <property type="component" value="Unassembled WGS sequence"/>
</dbReference>
<dbReference type="PANTHER" id="PTHR40076:SF1">
    <property type="entry name" value="MEMBRANE PROTEIN"/>
    <property type="match status" value="1"/>
</dbReference>
<name>A0ABS3H0J1_9ENTE</name>
<organism evidence="2 3">
    <name type="scientific">Candidatus Enterococcus ikei</name>
    <dbReference type="NCBI Taxonomy" id="2815326"/>
    <lineage>
        <taxon>Bacteria</taxon>
        <taxon>Bacillati</taxon>
        <taxon>Bacillota</taxon>
        <taxon>Bacilli</taxon>
        <taxon>Lactobacillales</taxon>
        <taxon>Enterococcaceae</taxon>
        <taxon>Enterococcus</taxon>
    </lineage>
</organism>
<feature type="transmembrane region" description="Helical" evidence="1">
    <location>
        <begin position="141"/>
        <end position="162"/>
    </location>
</feature>
<keyword evidence="1" id="KW-1133">Transmembrane helix</keyword>
<proteinExistence type="predicted"/>
<keyword evidence="3" id="KW-1185">Reference proteome</keyword>
<keyword evidence="1" id="KW-0812">Transmembrane</keyword>
<comment type="caution">
    <text evidence="2">The sequence shown here is derived from an EMBL/GenBank/DDBJ whole genome shotgun (WGS) entry which is preliminary data.</text>
</comment>
<dbReference type="InterPro" id="IPR010380">
    <property type="entry name" value="DUF975"/>
</dbReference>
<feature type="transmembrane region" description="Helical" evidence="1">
    <location>
        <begin position="21"/>
        <end position="43"/>
    </location>
</feature>
<evidence type="ECO:0000313" key="2">
    <source>
        <dbReference type="EMBL" id="MBO0440684.1"/>
    </source>
</evidence>
<keyword evidence="1" id="KW-0472">Membrane</keyword>
<feature type="transmembrane region" description="Helical" evidence="1">
    <location>
        <begin position="197"/>
        <end position="220"/>
    </location>
</feature>
<protein>
    <submittedName>
        <fullName evidence="2">DUF975 family protein</fullName>
    </submittedName>
</protein>
<dbReference type="Pfam" id="PF06161">
    <property type="entry name" value="DUF975"/>
    <property type="match status" value="1"/>
</dbReference>
<evidence type="ECO:0000256" key="1">
    <source>
        <dbReference type="SAM" id="Phobius"/>
    </source>
</evidence>
<dbReference type="RefSeq" id="WP_207112720.1">
    <property type="nucleotide sequence ID" value="NZ_JAFLWD010000022.1"/>
</dbReference>
<dbReference type="EMBL" id="JAFLWD010000022">
    <property type="protein sequence ID" value="MBO0440684.1"/>
    <property type="molecule type" value="Genomic_DNA"/>
</dbReference>
<evidence type="ECO:0000313" key="3">
    <source>
        <dbReference type="Proteomes" id="UP000664632"/>
    </source>
</evidence>
<sequence>MIRSELKKKAQAHLHGHYGNWSLIAILPCVALFIYLFSTIFLFQSSEGVVDQSNDYRSWQDEYSEKSNRSNNEYRNGYEDGYSDGYDEGFDDGFYENDSYDYDDEDEYTGKKLNSLSTVSAVPLKNGTQTVTYKQTTTTQASISGVFAFIVSICLVVVTILYRGMVQWAAIDNVEGQSFSFKTVFTDFIRVNGKRTVIANLLVTLYTFLWSLLFFIPGIIKQLSYGMTNYLLKKDPELTPKEAMALSQVLMHGYKLEYLIFSYSFIFWQFATIASFGLVSMYVIPYYSVSEALFFDQIIAEKHHLFSQEKEAGFVDF</sequence>
<dbReference type="PANTHER" id="PTHR40076">
    <property type="entry name" value="MEMBRANE PROTEIN-RELATED"/>
    <property type="match status" value="1"/>
</dbReference>
<accession>A0ABS3H0J1</accession>
<reference evidence="2 3" key="1">
    <citation type="submission" date="2021-03" db="EMBL/GenBank/DDBJ databases">
        <title>Enterococcal diversity collection.</title>
        <authorList>
            <person name="Gilmore M.S."/>
            <person name="Schwartzman J."/>
            <person name="Van Tyne D."/>
            <person name="Martin M."/>
            <person name="Earl A.M."/>
            <person name="Manson A.L."/>
            <person name="Straub T."/>
            <person name="Salamzade R."/>
            <person name="Saavedra J."/>
            <person name="Lebreton F."/>
            <person name="Prichula J."/>
            <person name="Schaufler K."/>
            <person name="Gaca A."/>
            <person name="Sgardioli B."/>
            <person name="Wagenaar J."/>
            <person name="Strong T."/>
        </authorList>
    </citation>
    <scope>NUCLEOTIDE SEQUENCE [LARGE SCALE GENOMIC DNA]</scope>
    <source>
        <strain evidence="2 3">DIV0869a</strain>
    </source>
</reference>
<feature type="transmembrane region" description="Helical" evidence="1">
    <location>
        <begin position="260"/>
        <end position="284"/>
    </location>
</feature>
<gene>
    <name evidence="2" type="ORF">JZO69_09940</name>
</gene>